<dbReference type="Proteomes" id="UP000317648">
    <property type="component" value="Chromosome"/>
</dbReference>
<keyword evidence="2" id="KW-1185">Reference proteome</keyword>
<accession>A0A518DZS1</accession>
<dbReference type="EMBL" id="CP036433">
    <property type="protein sequence ID" value="QDU97334.1"/>
    <property type="molecule type" value="Genomic_DNA"/>
</dbReference>
<sequence>MAEGSIEKRAKDALAFLVAMRDAGASCIQAQNALHNQGTGKIAELFPTDSDQRAWQDTPEYAELWRILEEMPLPMGKAAKE</sequence>
<dbReference type="RefSeq" id="WP_145056119.1">
    <property type="nucleotide sequence ID" value="NZ_CP036433.1"/>
</dbReference>
<reference evidence="1 2" key="1">
    <citation type="submission" date="2019-02" db="EMBL/GenBank/DDBJ databases">
        <title>Deep-cultivation of Planctomycetes and their phenomic and genomic characterization uncovers novel biology.</title>
        <authorList>
            <person name="Wiegand S."/>
            <person name="Jogler M."/>
            <person name="Boedeker C."/>
            <person name="Pinto D."/>
            <person name="Vollmers J."/>
            <person name="Rivas-Marin E."/>
            <person name="Kohn T."/>
            <person name="Peeters S.H."/>
            <person name="Heuer A."/>
            <person name="Rast P."/>
            <person name="Oberbeckmann S."/>
            <person name="Bunk B."/>
            <person name="Jeske O."/>
            <person name="Meyerdierks A."/>
            <person name="Storesund J.E."/>
            <person name="Kallscheuer N."/>
            <person name="Luecker S."/>
            <person name="Lage O.M."/>
            <person name="Pohl T."/>
            <person name="Merkel B.J."/>
            <person name="Hornburger P."/>
            <person name="Mueller R.-W."/>
            <person name="Bruemmer F."/>
            <person name="Labrenz M."/>
            <person name="Spormann A.M."/>
            <person name="Op den Camp H."/>
            <person name="Overmann J."/>
            <person name="Amann R."/>
            <person name="Jetten M.S.M."/>
            <person name="Mascher T."/>
            <person name="Medema M.H."/>
            <person name="Devos D.P."/>
            <person name="Kaster A.-K."/>
            <person name="Ovreas L."/>
            <person name="Rohde M."/>
            <person name="Galperin M.Y."/>
            <person name="Jogler C."/>
        </authorList>
    </citation>
    <scope>NUCLEOTIDE SEQUENCE [LARGE SCALE GENOMIC DNA]</scope>
    <source>
        <strain evidence="1 2">Pla85_3_4</strain>
    </source>
</reference>
<evidence type="ECO:0000313" key="1">
    <source>
        <dbReference type="EMBL" id="QDU97334.1"/>
    </source>
</evidence>
<protein>
    <submittedName>
        <fullName evidence="1">Uncharacterized protein</fullName>
    </submittedName>
</protein>
<evidence type="ECO:0000313" key="2">
    <source>
        <dbReference type="Proteomes" id="UP000317648"/>
    </source>
</evidence>
<proteinExistence type="predicted"/>
<gene>
    <name evidence="1" type="ORF">Pla8534_51800</name>
</gene>
<dbReference type="AlphaFoldDB" id="A0A518DZS1"/>
<organism evidence="1 2">
    <name type="scientific">Lignipirellula cremea</name>
    <dbReference type="NCBI Taxonomy" id="2528010"/>
    <lineage>
        <taxon>Bacteria</taxon>
        <taxon>Pseudomonadati</taxon>
        <taxon>Planctomycetota</taxon>
        <taxon>Planctomycetia</taxon>
        <taxon>Pirellulales</taxon>
        <taxon>Pirellulaceae</taxon>
        <taxon>Lignipirellula</taxon>
    </lineage>
</organism>
<name>A0A518DZS1_9BACT</name>
<dbReference type="KEGG" id="lcre:Pla8534_51800"/>